<dbReference type="AlphaFoldDB" id="A0A5N4DF89"/>
<dbReference type="GO" id="GO:0004535">
    <property type="term" value="F:poly(A)-specific ribonuclease activity"/>
    <property type="evidence" value="ECO:0007669"/>
    <property type="project" value="TreeGrafter"/>
</dbReference>
<name>A0A5N4DF89_CAMDR</name>
<proteinExistence type="predicted"/>
<dbReference type="GO" id="GO:0003676">
    <property type="term" value="F:nucleic acid binding"/>
    <property type="evidence" value="ECO:0007669"/>
    <property type="project" value="InterPro"/>
</dbReference>
<protein>
    <submittedName>
        <fullName evidence="1">PAN2-PAN3 deadenylation complex catalytic subunit PAN2</fullName>
    </submittedName>
</protein>
<dbReference type="SUPFAM" id="SSF53098">
    <property type="entry name" value="Ribonuclease H-like"/>
    <property type="match status" value="1"/>
</dbReference>
<dbReference type="GO" id="GO:0000932">
    <property type="term" value="C:P-body"/>
    <property type="evidence" value="ECO:0007669"/>
    <property type="project" value="TreeGrafter"/>
</dbReference>
<dbReference type="Gene3D" id="3.30.420.10">
    <property type="entry name" value="Ribonuclease H-like superfamily/Ribonuclease H"/>
    <property type="match status" value="1"/>
</dbReference>
<dbReference type="PANTHER" id="PTHR15728:SF0">
    <property type="entry name" value="PAN2-PAN3 DEADENYLATION COMPLEX CATALYTIC SUBUNIT PAN2"/>
    <property type="match status" value="1"/>
</dbReference>
<evidence type="ECO:0000313" key="1">
    <source>
        <dbReference type="EMBL" id="KAB1269770.1"/>
    </source>
</evidence>
<dbReference type="InterPro" id="IPR050785">
    <property type="entry name" value="PAN2-PAN3_catalytic_subunit"/>
</dbReference>
<comment type="caution">
    <text evidence="1">The sequence shown here is derived from an EMBL/GenBank/DDBJ whole genome shotgun (WGS) entry which is preliminary data.</text>
</comment>
<dbReference type="PANTHER" id="PTHR15728">
    <property type="entry name" value="DEADENYLATION COMPLEX CATALYTIC SUBUNIT PAN2"/>
    <property type="match status" value="1"/>
</dbReference>
<sequence length="163" mass="18992">MVCRRTSGLSTSWFGQGFFKSLLCMWSLQGIHRAFGEMGNYRSPAFSLLLFYPWQVPKDQVLDTVYLFHMPRKRMISLRFLAWYFLDLKIQGETHDSIEDARTALQLYRKYLELSKNGTEPESFHKVLKGLYEKGRKMDWKVPEPEGQTSPKNAAVFSSVLPL</sequence>
<reference evidence="1 2" key="1">
    <citation type="journal article" date="2019" name="Mol. Ecol. Resour.">
        <title>Improving Illumina assemblies with Hi-C and long reads: an example with the North African dromedary.</title>
        <authorList>
            <person name="Elbers J.P."/>
            <person name="Rogers M.F."/>
            <person name="Perelman P.L."/>
            <person name="Proskuryakova A.A."/>
            <person name="Serdyukova N.A."/>
            <person name="Johnson W.E."/>
            <person name="Horin P."/>
            <person name="Corander J."/>
            <person name="Murphy D."/>
            <person name="Burger P.A."/>
        </authorList>
    </citation>
    <scope>NUCLEOTIDE SEQUENCE [LARGE SCALE GENOMIC DNA]</scope>
    <source>
        <strain evidence="1">Drom800</strain>
        <tissue evidence="1">Blood</tissue>
    </source>
</reference>
<dbReference type="Proteomes" id="UP000299084">
    <property type="component" value="Unassembled WGS sequence"/>
</dbReference>
<dbReference type="GO" id="GO:0000289">
    <property type="term" value="P:nuclear-transcribed mRNA poly(A) tail shortening"/>
    <property type="evidence" value="ECO:0007669"/>
    <property type="project" value="TreeGrafter"/>
</dbReference>
<gene>
    <name evidence="1" type="ORF">Cadr_000016657</name>
</gene>
<dbReference type="InterPro" id="IPR036397">
    <property type="entry name" value="RNaseH_sf"/>
</dbReference>
<dbReference type="GO" id="GO:0031251">
    <property type="term" value="C:PAN complex"/>
    <property type="evidence" value="ECO:0007669"/>
    <property type="project" value="TreeGrafter"/>
</dbReference>
<dbReference type="InterPro" id="IPR012337">
    <property type="entry name" value="RNaseH-like_sf"/>
</dbReference>
<keyword evidence="2" id="KW-1185">Reference proteome</keyword>
<accession>A0A5N4DF89</accession>
<organism evidence="1 2">
    <name type="scientific">Camelus dromedarius</name>
    <name type="common">Dromedary</name>
    <name type="synonym">Arabian camel</name>
    <dbReference type="NCBI Taxonomy" id="9838"/>
    <lineage>
        <taxon>Eukaryota</taxon>
        <taxon>Metazoa</taxon>
        <taxon>Chordata</taxon>
        <taxon>Craniata</taxon>
        <taxon>Vertebrata</taxon>
        <taxon>Euteleostomi</taxon>
        <taxon>Mammalia</taxon>
        <taxon>Eutheria</taxon>
        <taxon>Laurasiatheria</taxon>
        <taxon>Artiodactyla</taxon>
        <taxon>Tylopoda</taxon>
        <taxon>Camelidae</taxon>
        <taxon>Camelus</taxon>
    </lineage>
</organism>
<evidence type="ECO:0000313" key="2">
    <source>
        <dbReference type="Proteomes" id="UP000299084"/>
    </source>
</evidence>
<dbReference type="EMBL" id="JWIN03000012">
    <property type="protein sequence ID" value="KAB1269770.1"/>
    <property type="molecule type" value="Genomic_DNA"/>
</dbReference>